<gene>
    <name evidence="1" type="ORF">H4S07_002799</name>
</gene>
<organism evidence="1 2">
    <name type="scientific">Coemansia furcata</name>
    <dbReference type="NCBI Taxonomy" id="417177"/>
    <lineage>
        <taxon>Eukaryota</taxon>
        <taxon>Fungi</taxon>
        <taxon>Fungi incertae sedis</taxon>
        <taxon>Zoopagomycota</taxon>
        <taxon>Kickxellomycotina</taxon>
        <taxon>Kickxellomycetes</taxon>
        <taxon>Kickxellales</taxon>
        <taxon>Kickxellaceae</taxon>
        <taxon>Coemansia</taxon>
    </lineage>
</organism>
<name>A0ACC1LJH5_9FUNG</name>
<dbReference type="EMBL" id="JANBUP010000775">
    <property type="protein sequence ID" value="KAJ2810209.1"/>
    <property type="molecule type" value="Genomic_DNA"/>
</dbReference>
<accession>A0ACC1LJH5</accession>
<evidence type="ECO:0000313" key="2">
    <source>
        <dbReference type="Proteomes" id="UP001140096"/>
    </source>
</evidence>
<evidence type="ECO:0000313" key="1">
    <source>
        <dbReference type="EMBL" id="KAJ2810209.1"/>
    </source>
</evidence>
<protein>
    <submittedName>
        <fullName evidence="1">Uncharacterized protein</fullName>
    </submittedName>
</protein>
<dbReference type="Proteomes" id="UP001140096">
    <property type="component" value="Unassembled WGS sequence"/>
</dbReference>
<keyword evidence="2" id="KW-1185">Reference proteome</keyword>
<proteinExistence type="predicted"/>
<sequence length="69" mass="7713">MSEHFNYSNLLSRVNVGDAKETVEATLSEYSPVVEDKQITIKCPRSTSSYLYVTFDDNYKVNDKGVSGA</sequence>
<comment type="caution">
    <text evidence="1">The sequence shown here is derived from an EMBL/GenBank/DDBJ whole genome shotgun (WGS) entry which is preliminary data.</text>
</comment>
<reference evidence="1" key="1">
    <citation type="submission" date="2022-07" db="EMBL/GenBank/DDBJ databases">
        <title>Phylogenomic reconstructions and comparative analyses of Kickxellomycotina fungi.</title>
        <authorList>
            <person name="Reynolds N.K."/>
            <person name="Stajich J.E."/>
            <person name="Barry K."/>
            <person name="Grigoriev I.V."/>
            <person name="Crous P."/>
            <person name="Smith M.E."/>
        </authorList>
    </citation>
    <scope>NUCLEOTIDE SEQUENCE</scope>
    <source>
        <strain evidence="1">CBS 102833</strain>
    </source>
</reference>